<dbReference type="AlphaFoldDB" id="A0A0B7AH52"/>
<evidence type="ECO:0000313" key="1">
    <source>
        <dbReference type="EMBL" id="CEK79927.1"/>
    </source>
</evidence>
<name>A0A0B7AH52_9EUPU</name>
<sequence>LVWSVAGYCWRYCEGDRSTYGHVWSALKTFETENLTLFVLKKRVITACGI</sequence>
<dbReference type="EMBL" id="HACG01033062">
    <property type="protein sequence ID" value="CEK79927.1"/>
    <property type="molecule type" value="Transcribed_RNA"/>
</dbReference>
<accession>A0A0B7AH52</accession>
<reference evidence="1" key="1">
    <citation type="submission" date="2014-12" db="EMBL/GenBank/DDBJ databases">
        <title>Insight into the proteome of Arion vulgaris.</title>
        <authorList>
            <person name="Aradska J."/>
            <person name="Bulat T."/>
            <person name="Smidak R."/>
            <person name="Sarate P."/>
            <person name="Gangsoo J."/>
            <person name="Sialana F."/>
            <person name="Bilban M."/>
            <person name="Lubec G."/>
        </authorList>
    </citation>
    <scope>NUCLEOTIDE SEQUENCE</scope>
    <source>
        <tissue evidence="1">Skin</tissue>
    </source>
</reference>
<organism evidence="1">
    <name type="scientific">Arion vulgaris</name>
    <dbReference type="NCBI Taxonomy" id="1028688"/>
    <lineage>
        <taxon>Eukaryota</taxon>
        <taxon>Metazoa</taxon>
        <taxon>Spiralia</taxon>
        <taxon>Lophotrochozoa</taxon>
        <taxon>Mollusca</taxon>
        <taxon>Gastropoda</taxon>
        <taxon>Heterobranchia</taxon>
        <taxon>Euthyneura</taxon>
        <taxon>Panpulmonata</taxon>
        <taxon>Eupulmonata</taxon>
        <taxon>Stylommatophora</taxon>
        <taxon>Helicina</taxon>
        <taxon>Arionoidea</taxon>
        <taxon>Arionidae</taxon>
        <taxon>Arion</taxon>
    </lineage>
</organism>
<gene>
    <name evidence="1" type="primary">ORF118203</name>
</gene>
<proteinExistence type="predicted"/>
<protein>
    <submittedName>
        <fullName evidence="1">Uncharacterized protein</fullName>
    </submittedName>
</protein>
<feature type="non-terminal residue" evidence="1">
    <location>
        <position position="1"/>
    </location>
</feature>